<dbReference type="SUPFAM" id="SSF50494">
    <property type="entry name" value="Trypsin-like serine proteases"/>
    <property type="match status" value="1"/>
</dbReference>
<evidence type="ECO:0000313" key="2">
    <source>
        <dbReference type="Proteomes" id="UP000838878"/>
    </source>
</evidence>
<dbReference type="Proteomes" id="UP000838878">
    <property type="component" value="Chromosome 10"/>
</dbReference>
<dbReference type="Gene3D" id="2.40.10.10">
    <property type="entry name" value="Trypsin-like serine proteases"/>
    <property type="match status" value="1"/>
</dbReference>
<evidence type="ECO:0000313" key="1">
    <source>
        <dbReference type="EMBL" id="CAH0715093.1"/>
    </source>
</evidence>
<dbReference type="AlphaFoldDB" id="A0A8J9V377"/>
<dbReference type="OrthoDB" id="6147874at2759"/>
<proteinExistence type="predicted"/>
<keyword evidence="2" id="KW-1185">Reference proteome</keyword>
<reference evidence="1" key="1">
    <citation type="submission" date="2021-12" db="EMBL/GenBank/DDBJ databases">
        <authorList>
            <person name="Martin H S."/>
        </authorList>
    </citation>
    <scope>NUCLEOTIDE SEQUENCE</scope>
</reference>
<gene>
    <name evidence="1" type="ORF">BINO364_LOCUS2068</name>
</gene>
<dbReference type="InterPro" id="IPR009003">
    <property type="entry name" value="Peptidase_S1_PA"/>
</dbReference>
<name>A0A8J9V377_9NEOP</name>
<dbReference type="EMBL" id="OV170230">
    <property type="protein sequence ID" value="CAH0715093.1"/>
    <property type="molecule type" value="Genomic_DNA"/>
</dbReference>
<sequence length="84" mass="9559">MSITLSLSIKQGTSECKGDSGGGYVVFIPSNDNEENKTSGVWFIRRIISLAFSKENDYNVCDPNEYVIFTDVVKYAYWIKTYIK</sequence>
<organism evidence="1 2">
    <name type="scientific">Brenthis ino</name>
    <name type="common">lesser marbled fritillary</name>
    <dbReference type="NCBI Taxonomy" id="405034"/>
    <lineage>
        <taxon>Eukaryota</taxon>
        <taxon>Metazoa</taxon>
        <taxon>Ecdysozoa</taxon>
        <taxon>Arthropoda</taxon>
        <taxon>Hexapoda</taxon>
        <taxon>Insecta</taxon>
        <taxon>Pterygota</taxon>
        <taxon>Neoptera</taxon>
        <taxon>Endopterygota</taxon>
        <taxon>Lepidoptera</taxon>
        <taxon>Glossata</taxon>
        <taxon>Ditrysia</taxon>
        <taxon>Papilionoidea</taxon>
        <taxon>Nymphalidae</taxon>
        <taxon>Heliconiinae</taxon>
        <taxon>Argynnini</taxon>
        <taxon>Brenthis</taxon>
    </lineage>
</organism>
<accession>A0A8J9V377</accession>
<feature type="non-terminal residue" evidence="1">
    <location>
        <position position="84"/>
    </location>
</feature>
<protein>
    <recommendedName>
        <fullName evidence="3">Peptidase S1 domain-containing protein</fullName>
    </recommendedName>
</protein>
<evidence type="ECO:0008006" key="3">
    <source>
        <dbReference type="Google" id="ProtNLM"/>
    </source>
</evidence>
<dbReference type="InterPro" id="IPR043504">
    <property type="entry name" value="Peptidase_S1_PA_chymotrypsin"/>
</dbReference>